<reference evidence="7 8" key="1">
    <citation type="submission" date="2024-08" db="EMBL/GenBank/DDBJ databases">
        <title>Whole-genome sequencing of halo(alkali)philic microorganisms from hypersaline lakes.</title>
        <authorList>
            <person name="Sorokin D.Y."/>
            <person name="Merkel A.Y."/>
            <person name="Messina E."/>
            <person name="Yakimov M."/>
        </authorList>
    </citation>
    <scope>NUCLEOTIDE SEQUENCE [LARGE SCALE GENOMIC DNA]</scope>
    <source>
        <strain evidence="7 8">Cl-TMA</strain>
    </source>
</reference>
<comment type="caution">
    <text evidence="7">The sequence shown here is derived from an EMBL/GenBank/DDBJ whole genome shotgun (WGS) entry which is preliminary data.</text>
</comment>
<gene>
    <name evidence="7" type="ORF">ACERLL_13680</name>
</gene>
<dbReference type="Proteomes" id="UP001575181">
    <property type="component" value="Unassembled WGS sequence"/>
</dbReference>
<dbReference type="PANTHER" id="PTHR16305">
    <property type="entry name" value="TESTICULAR SOLUBLE ADENYLYL CYCLASE"/>
    <property type="match status" value="1"/>
</dbReference>
<feature type="domain" description="OmpR/PhoB-type" evidence="5">
    <location>
        <begin position="18"/>
        <end position="92"/>
    </location>
</feature>
<comment type="similarity">
    <text evidence="1">Belongs to the AfsR/DnrI/RedD regulatory family.</text>
</comment>
<sequence>MPQLYIRTLGRMAVLRDGEPLPGLGEGKVAALLAYLAVERGQPHERERLAGLFWPEQPGSRARNNLRQSLHQLRRILEGVEAIRSDQRTVRFDPQGDVTVDAAYLEAPLPECTDPDRPFYYAGPFLDGIRLGNGMEELESWLRAVRERFHKRAAAYMERLADCCRTLGRPQDALHYAGRLVEVDPWHEGGHRLIMELLAEQGRREDALVHYHSLADLLGRELGVAPEEETQRLRDRLRGAGSGEVGASEVPVRATHPPPGRVRIAVLACRVTFPGERDPEAAAARIAPMARAVDRVAKRYGARVIRPHGGNFLIYFGLGEDREWMAVHAVRTALQLLEESGEGGAEMEPPFDMRLAVHMGATVQFDAGPEEPDASGMVTGPAWAAAAHAGPGTVLATEPVRRAVREFFQFHETEIRVQDPQAPSSEGSWGLRAVEAERASGGWETAGRLVGRDRELDWLTKCWRDVEGGRGRAVLLRGEAGIGKTRLVRAMAERLSGRTGTVREYRCLPMHQDDPYHPFTAGAFPELLGLGESDDAATRITKIERFLAGYPRVPRQGPYLLGRLFGLPVEAHYPDPGLTPAEEGRRLREVILEVAFSRDREGPQVLVVEDLHWADPSTLAVLERMVHRLTTEPLFLVLTARRMPEWQLSAGEAVELLDIPPLEEAQVVSLIACATGERHPPERLCRSVQEWSDGIPLFALELLREIREAPPPERSMPSMPETLEDIFGARLSRLPERGPLIQLAATIGRDFPASLLAHAAGLSRGELDAALADLDREGILGPIDASGGNRLQFQHVLLQEAAYRSQLHERRRANHAAVAAAIEAHHPDIEKSQPAWLAHHLTEGGRAGDALPPWLQAARQAWRQVANAEAVDLCLKGLEAARTSAADTGPKERELLLILGRARMALRGYSAPEVEAAFRGALDLCAPGAARGDRFQALWGLWLGAATREGHAHALEIAEELQSLAAKLGPPYGGAADYAVGCTAYWLGDLQRVETAARRGAGRESQPDGLEDPLAGRDRVARFGLDPAALSLCYLALAYWHFGYPETAVTVSRDALEVAEAHGHPYSLGAVLAYCMAIAFLRQDVAEVRRFVRRMEQLGDSAGGPIHWGWAWLHASWADAVEGWETATGPLVEGTENMCRGAAGMGATALNRMAEALALLGRDAEARAVVARGLDSATAVGDRVTVPELLLTRGRIRAREEPEAAEQDLRRALTLAGEMGSVGYGARIGSLLGRLLLGQGREGEARRLAAPLHNGLKEGRDGLETGCLGRLL</sequence>
<dbReference type="InterPro" id="IPR005158">
    <property type="entry name" value="BTAD"/>
</dbReference>
<dbReference type="InterPro" id="IPR036388">
    <property type="entry name" value="WH-like_DNA-bd_sf"/>
</dbReference>
<keyword evidence="3" id="KW-0067">ATP-binding</keyword>
<dbReference type="InterPro" id="IPR011990">
    <property type="entry name" value="TPR-like_helical_dom_sf"/>
</dbReference>
<dbReference type="SUPFAM" id="SSF55073">
    <property type="entry name" value="Nucleotide cyclase"/>
    <property type="match status" value="1"/>
</dbReference>
<dbReference type="Gene3D" id="1.25.40.10">
    <property type="entry name" value="Tetratricopeptide repeat domain"/>
    <property type="match status" value="2"/>
</dbReference>
<evidence type="ECO:0000256" key="3">
    <source>
        <dbReference type="ARBA" id="ARBA00022840"/>
    </source>
</evidence>
<dbReference type="SMART" id="SM01043">
    <property type="entry name" value="BTAD"/>
    <property type="match status" value="1"/>
</dbReference>
<dbReference type="InterPro" id="IPR041664">
    <property type="entry name" value="AAA_16"/>
</dbReference>
<dbReference type="SUPFAM" id="SSF52540">
    <property type="entry name" value="P-loop containing nucleoside triphosphate hydrolases"/>
    <property type="match status" value="1"/>
</dbReference>
<evidence type="ECO:0000313" key="8">
    <source>
        <dbReference type="Proteomes" id="UP001575181"/>
    </source>
</evidence>
<evidence type="ECO:0000313" key="7">
    <source>
        <dbReference type="EMBL" id="MFA9461870.1"/>
    </source>
</evidence>
<dbReference type="InterPro" id="IPR016032">
    <property type="entry name" value="Sig_transdc_resp-reg_C-effctor"/>
</dbReference>
<name>A0ABV4U0L7_9GAMM</name>
<evidence type="ECO:0000256" key="1">
    <source>
        <dbReference type="ARBA" id="ARBA00005820"/>
    </source>
</evidence>
<accession>A0ABV4U0L7</accession>
<dbReference type="InterPro" id="IPR027417">
    <property type="entry name" value="P-loop_NTPase"/>
</dbReference>
<dbReference type="SUPFAM" id="SSF48452">
    <property type="entry name" value="TPR-like"/>
    <property type="match status" value="2"/>
</dbReference>
<dbReference type="SMART" id="SM00862">
    <property type="entry name" value="Trans_reg_C"/>
    <property type="match status" value="1"/>
</dbReference>
<dbReference type="Gene3D" id="3.40.50.300">
    <property type="entry name" value="P-loop containing nucleotide triphosphate hydrolases"/>
    <property type="match status" value="1"/>
</dbReference>
<evidence type="ECO:0000256" key="2">
    <source>
        <dbReference type="ARBA" id="ARBA00022741"/>
    </source>
</evidence>
<dbReference type="EMBL" id="JBGUAW010000009">
    <property type="protein sequence ID" value="MFA9461870.1"/>
    <property type="molecule type" value="Genomic_DNA"/>
</dbReference>
<dbReference type="InterPro" id="IPR029787">
    <property type="entry name" value="Nucleotide_cyclase"/>
</dbReference>
<organism evidence="7 8">
    <name type="scientific">Thiohalorhabdus methylotrophus</name>
    <dbReference type="NCBI Taxonomy" id="3242694"/>
    <lineage>
        <taxon>Bacteria</taxon>
        <taxon>Pseudomonadati</taxon>
        <taxon>Pseudomonadota</taxon>
        <taxon>Gammaproteobacteria</taxon>
        <taxon>Thiohalorhabdales</taxon>
        <taxon>Thiohalorhabdaceae</taxon>
        <taxon>Thiohalorhabdus</taxon>
    </lineage>
</organism>
<feature type="domain" description="Bacterial transcriptional activator" evidence="6">
    <location>
        <begin position="100"/>
        <end position="238"/>
    </location>
</feature>
<dbReference type="RefSeq" id="WP_373656659.1">
    <property type="nucleotide sequence ID" value="NZ_JBGUAW010000009.1"/>
</dbReference>
<evidence type="ECO:0000259" key="5">
    <source>
        <dbReference type="SMART" id="SM00862"/>
    </source>
</evidence>
<dbReference type="Gene3D" id="1.10.10.10">
    <property type="entry name" value="Winged helix-like DNA-binding domain superfamily/Winged helix DNA-binding domain"/>
    <property type="match status" value="1"/>
</dbReference>
<dbReference type="Pfam" id="PF13191">
    <property type="entry name" value="AAA_16"/>
    <property type="match status" value="1"/>
</dbReference>
<dbReference type="SUPFAM" id="SSF46894">
    <property type="entry name" value="C-terminal effector domain of the bipartite response regulators"/>
    <property type="match status" value="1"/>
</dbReference>
<evidence type="ECO:0000256" key="4">
    <source>
        <dbReference type="ARBA" id="ARBA00023125"/>
    </source>
</evidence>
<proteinExistence type="inferred from homology"/>
<protein>
    <submittedName>
        <fullName evidence="7">AAA family ATPase</fullName>
    </submittedName>
</protein>
<keyword evidence="2" id="KW-0547">Nucleotide-binding</keyword>
<dbReference type="InterPro" id="IPR001867">
    <property type="entry name" value="OmpR/PhoB-type_DNA-bd"/>
</dbReference>
<evidence type="ECO:0000259" key="6">
    <source>
        <dbReference type="SMART" id="SM01043"/>
    </source>
</evidence>
<keyword evidence="4" id="KW-0238">DNA-binding</keyword>
<dbReference type="PANTHER" id="PTHR16305:SF28">
    <property type="entry name" value="GUANYLATE CYCLASE DOMAIN-CONTAINING PROTEIN"/>
    <property type="match status" value="1"/>
</dbReference>
<dbReference type="Gene3D" id="3.30.70.1230">
    <property type="entry name" value="Nucleotide cyclase"/>
    <property type="match status" value="1"/>
</dbReference>
<dbReference type="Pfam" id="PF03704">
    <property type="entry name" value="BTAD"/>
    <property type="match status" value="1"/>
</dbReference>
<keyword evidence="8" id="KW-1185">Reference proteome</keyword>